<gene>
    <name evidence="7" type="ORF">ABIE08_003731</name>
</gene>
<evidence type="ECO:0000256" key="1">
    <source>
        <dbReference type="ARBA" id="ARBA00004651"/>
    </source>
</evidence>
<name>A0ABV2R3C8_9HYPH</name>
<evidence type="ECO:0000256" key="3">
    <source>
        <dbReference type="ARBA" id="ARBA00022692"/>
    </source>
</evidence>
<comment type="caution">
    <text evidence="7">The sequence shown here is derived from an EMBL/GenBank/DDBJ whole genome shotgun (WGS) entry which is preliminary data.</text>
</comment>
<dbReference type="EMBL" id="JBEPSM010000003">
    <property type="protein sequence ID" value="MET4635780.1"/>
    <property type="molecule type" value="Genomic_DNA"/>
</dbReference>
<reference evidence="7 8" key="1">
    <citation type="submission" date="2024-06" db="EMBL/GenBank/DDBJ databases">
        <title>Sorghum-associated microbial communities from plants grown in Nebraska, USA.</title>
        <authorList>
            <person name="Schachtman D."/>
        </authorList>
    </citation>
    <scope>NUCLEOTIDE SEQUENCE [LARGE SCALE GENOMIC DNA]</scope>
    <source>
        <strain evidence="7 8">3207</strain>
    </source>
</reference>
<dbReference type="Proteomes" id="UP001549321">
    <property type="component" value="Unassembled WGS sequence"/>
</dbReference>
<feature type="transmembrane region" description="Helical" evidence="6">
    <location>
        <begin position="63"/>
        <end position="79"/>
    </location>
</feature>
<evidence type="ECO:0000256" key="6">
    <source>
        <dbReference type="SAM" id="Phobius"/>
    </source>
</evidence>
<evidence type="ECO:0000256" key="4">
    <source>
        <dbReference type="ARBA" id="ARBA00022989"/>
    </source>
</evidence>
<organism evidence="7 8">
    <name type="scientific">Kaistia defluvii</name>
    <dbReference type="NCBI Taxonomy" id="410841"/>
    <lineage>
        <taxon>Bacteria</taxon>
        <taxon>Pseudomonadati</taxon>
        <taxon>Pseudomonadota</taxon>
        <taxon>Alphaproteobacteria</taxon>
        <taxon>Hyphomicrobiales</taxon>
        <taxon>Kaistiaceae</taxon>
        <taxon>Kaistia</taxon>
    </lineage>
</organism>
<keyword evidence="2" id="KW-1003">Cell membrane</keyword>
<dbReference type="PANTHER" id="PTHR30086:SF20">
    <property type="entry name" value="ARGININE EXPORTER PROTEIN ARGO-RELATED"/>
    <property type="match status" value="1"/>
</dbReference>
<evidence type="ECO:0000313" key="8">
    <source>
        <dbReference type="Proteomes" id="UP001549321"/>
    </source>
</evidence>
<dbReference type="Pfam" id="PF01810">
    <property type="entry name" value="LysE"/>
    <property type="match status" value="1"/>
</dbReference>
<evidence type="ECO:0000313" key="7">
    <source>
        <dbReference type="EMBL" id="MET4635780.1"/>
    </source>
</evidence>
<dbReference type="PANTHER" id="PTHR30086">
    <property type="entry name" value="ARGININE EXPORTER PROTEIN ARGO"/>
    <property type="match status" value="1"/>
</dbReference>
<dbReference type="InterPro" id="IPR001123">
    <property type="entry name" value="LeuE-type"/>
</dbReference>
<feature type="transmembrane region" description="Helical" evidence="6">
    <location>
        <begin position="21"/>
        <end position="43"/>
    </location>
</feature>
<keyword evidence="4 6" id="KW-1133">Transmembrane helix</keyword>
<proteinExistence type="predicted"/>
<comment type="subcellular location">
    <subcellularLocation>
        <location evidence="1">Cell membrane</location>
        <topology evidence="1">Multi-pass membrane protein</topology>
    </subcellularLocation>
</comment>
<keyword evidence="8" id="KW-1185">Reference proteome</keyword>
<keyword evidence="3 6" id="KW-0812">Transmembrane</keyword>
<feature type="transmembrane region" description="Helical" evidence="6">
    <location>
        <begin position="122"/>
        <end position="148"/>
    </location>
</feature>
<protein>
    <submittedName>
        <fullName evidence="7">LysE/RhtB family amino acid efflux pump</fullName>
    </submittedName>
</protein>
<feature type="transmembrane region" description="Helical" evidence="6">
    <location>
        <begin position="155"/>
        <end position="179"/>
    </location>
</feature>
<keyword evidence="5 6" id="KW-0472">Membrane</keyword>
<feature type="transmembrane region" description="Helical" evidence="6">
    <location>
        <begin position="191"/>
        <end position="213"/>
    </location>
</feature>
<accession>A0ABV2R3C8</accession>
<sequence>MDLSTRRRSRVIDLALFGKSLLLGLAVAAPLGPIGALCISRTLERGFWAGMAGGLGTALADGFYASLAALGFAAFSAILSEISGPMRLVGGLFLIWLGWKSLQSKSSPGVASVGARDLLGTSVATFALTLANPMTILSFAAMFAGLGLAEEGVDALTVVVGVFLGSLAWWIVLSGSVALAHRRLPEGFARWVRWASGAVLIAFGLMALGSLLLERFQQA</sequence>
<evidence type="ECO:0000256" key="5">
    <source>
        <dbReference type="ARBA" id="ARBA00023136"/>
    </source>
</evidence>
<evidence type="ECO:0000256" key="2">
    <source>
        <dbReference type="ARBA" id="ARBA00022475"/>
    </source>
</evidence>